<evidence type="ECO:0000313" key="3">
    <source>
        <dbReference type="EMBL" id="AEB96524.1"/>
    </source>
</evidence>
<name>F5GTX6_SIMGU</name>
<organism evidence="3">
    <name type="scientific">Simulium guianense</name>
    <name type="common">Black fly</name>
    <dbReference type="NCBI Taxonomy" id="445764"/>
    <lineage>
        <taxon>Eukaryota</taxon>
        <taxon>Metazoa</taxon>
        <taxon>Ecdysozoa</taxon>
        <taxon>Arthropoda</taxon>
        <taxon>Hexapoda</taxon>
        <taxon>Insecta</taxon>
        <taxon>Pterygota</taxon>
        <taxon>Neoptera</taxon>
        <taxon>Endopterygota</taxon>
        <taxon>Diptera</taxon>
        <taxon>Nematocera</taxon>
        <taxon>Chironomoidea</taxon>
        <taxon>Simuliidae</taxon>
        <taxon>Simulium</taxon>
    </lineage>
</organism>
<dbReference type="AlphaFoldDB" id="F5GTX6"/>
<evidence type="ECO:0000256" key="1">
    <source>
        <dbReference type="SAM" id="MobiDB-lite"/>
    </source>
</evidence>
<sequence length="87" mass="9707">MQFLKVMRFLAVVGVLLLFLEVAEATPLGPKVKLPAPSSAAKTSVTKGGLTPKQLRLKRIQNNPKAKLKRADAIRLPQRPEEFLKRF</sequence>
<protein>
    <submittedName>
        <fullName evidence="3">Hypothetical secreted simulium-specific protein</fullName>
    </submittedName>
</protein>
<feature type="region of interest" description="Disordered" evidence="1">
    <location>
        <begin position="29"/>
        <end position="48"/>
    </location>
</feature>
<reference evidence="3" key="1">
    <citation type="journal article" date="2011" name="BMC Genomics">
        <title>An insight into the sialome of Simulium guianense (DIPTERA:SIMulIIDAE), the main vector of River Blindness Disease in Brazil.</title>
        <authorList>
            <person name="Chagas A.C."/>
            <person name="Calvo E."/>
            <person name="Pimenta P.F."/>
            <person name="Ribeiro J.M."/>
        </authorList>
    </citation>
    <scope>NUCLEOTIDE SEQUENCE</scope>
    <source>
        <tissue evidence="3">Salivary gland</tissue>
    </source>
</reference>
<evidence type="ECO:0000256" key="2">
    <source>
        <dbReference type="SAM" id="SignalP"/>
    </source>
</evidence>
<feature type="chain" id="PRO_5003327110" evidence="2">
    <location>
        <begin position="26"/>
        <end position="87"/>
    </location>
</feature>
<accession>F5GTX6</accession>
<proteinExistence type="evidence at transcript level"/>
<dbReference type="EMBL" id="JI626289">
    <property type="protein sequence ID" value="AEB96524.1"/>
    <property type="molecule type" value="mRNA"/>
</dbReference>
<feature type="signal peptide" evidence="2">
    <location>
        <begin position="1"/>
        <end position="25"/>
    </location>
</feature>
<keyword evidence="2" id="KW-0732">Signal</keyword>